<reference evidence="2" key="1">
    <citation type="submission" date="2020-10" db="EMBL/GenBank/DDBJ databases">
        <authorList>
            <person name="Gilroy R."/>
        </authorList>
    </citation>
    <scope>NUCLEOTIDE SEQUENCE</scope>
    <source>
        <strain evidence="2">G3-8215</strain>
    </source>
</reference>
<evidence type="ECO:0000313" key="2">
    <source>
        <dbReference type="EMBL" id="MBO8484203.1"/>
    </source>
</evidence>
<reference evidence="2" key="2">
    <citation type="journal article" date="2021" name="PeerJ">
        <title>Extensive microbial diversity within the chicken gut microbiome revealed by metagenomics and culture.</title>
        <authorList>
            <person name="Gilroy R."/>
            <person name="Ravi A."/>
            <person name="Getino M."/>
            <person name="Pursley I."/>
            <person name="Horton D.L."/>
            <person name="Alikhan N.F."/>
            <person name="Baker D."/>
            <person name="Gharbi K."/>
            <person name="Hall N."/>
            <person name="Watson M."/>
            <person name="Adriaenssens E.M."/>
            <person name="Foster-Nyarko E."/>
            <person name="Jarju S."/>
            <person name="Secka A."/>
            <person name="Antonio M."/>
            <person name="Oren A."/>
            <person name="Chaudhuri R.R."/>
            <person name="La Ragione R."/>
            <person name="Hildebrand F."/>
            <person name="Pallen M.J."/>
        </authorList>
    </citation>
    <scope>NUCLEOTIDE SEQUENCE</scope>
    <source>
        <strain evidence="2">G3-8215</strain>
    </source>
</reference>
<evidence type="ECO:0000313" key="3">
    <source>
        <dbReference type="Proteomes" id="UP000725002"/>
    </source>
</evidence>
<comment type="caution">
    <text evidence="2">The sequence shown here is derived from an EMBL/GenBank/DDBJ whole genome shotgun (WGS) entry which is preliminary data.</text>
</comment>
<sequence length="123" mass="13492">MKRKILTFITVLFSAAIISNANSSSYIVSIKFIKHEHTTSSPRNIPIQALYNGDDNSIYINFAHNIGNTEIIITNYSTGEVVYDSADSSNGQAVIQTSGTPGDYLLQIETESGDCYEGEFTVE</sequence>
<dbReference type="Pfam" id="PF11589">
    <property type="entry name" value="DUF3244"/>
    <property type="match status" value="1"/>
</dbReference>
<accession>A0A940DYY5</accession>
<protein>
    <submittedName>
        <fullName evidence="2">DUF3244 domain-containing protein</fullName>
    </submittedName>
</protein>
<feature type="chain" id="PRO_5037105997" evidence="1">
    <location>
        <begin position="22"/>
        <end position="123"/>
    </location>
</feature>
<proteinExistence type="predicted"/>
<evidence type="ECO:0000256" key="1">
    <source>
        <dbReference type="SAM" id="SignalP"/>
    </source>
</evidence>
<dbReference type="EMBL" id="JADILV010000061">
    <property type="protein sequence ID" value="MBO8484203.1"/>
    <property type="molecule type" value="Genomic_DNA"/>
</dbReference>
<dbReference type="Proteomes" id="UP000725002">
    <property type="component" value="Unassembled WGS sequence"/>
</dbReference>
<dbReference type="Gene3D" id="2.60.40.3080">
    <property type="match status" value="1"/>
</dbReference>
<name>A0A940DYY5_9BACT</name>
<gene>
    <name evidence="2" type="ORF">IAB75_08850</name>
</gene>
<dbReference type="InterPro" id="IPR021638">
    <property type="entry name" value="DUF3244"/>
</dbReference>
<organism evidence="2 3">
    <name type="scientific">Candidatus Cryptobacteroides avicola</name>
    <dbReference type="NCBI Taxonomy" id="2840757"/>
    <lineage>
        <taxon>Bacteria</taxon>
        <taxon>Pseudomonadati</taxon>
        <taxon>Bacteroidota</taxon>
        <taxon>Bacteroidia</taxon>
        <taxon>Bacteroidales</taxon>
        <taxon>Candidatus Cryptobacteroides</taxon>
    </lineage>
</organism>
<dbReference type="AlphaFoldDB" id="A0A940DYY5"/>
<keyword evidence="1" id="KW-0732">Signal</keyword>
<feature type="signal peptide" evidence="1">
    <location>
        <begin position="1"/>
        <end position="21"/>
    </location>
</feature>